<feature type="region of interest" description="Disordered" evidence="17">
    <location>
        <begin position="398"/>
        <end position="428"/>
    </location>
</feature>
<feature type="transmembrane region" description="Helical" evidence="18">
    <location>
        <begin position="713"/>
        <end position="734"/>
    </location>
</feature>
<feature type="compositionally biased region" description="Polar residues" evidence="17">
    <location>
        <begin position="1"/>
        <end position="20"/>
    </location>
</feature>
<comment type="subcellular location">
    <subcellularLocation>
        <location evidence="1">Membrane</location>
        <topology evidence="1">Multi-pass membrane protein</topology>
    </subcellularLocation>
</comment>
<dbReference type="OrthoDB" id="2105199at2759"/>
<organism evidence="20 21">
    <name type="scientific">Trichogramma brassicae</name>
    <dbReference type="NCBI Taxonomy" id="86971"/>
    <lineage>
        <taxon>Eukaryota</taxon>
        <taxon>Metazoa</taxon>
        <taxon>Ecdysozoa</taxon>
        <taxon>Arthropoda</taxon>
        <taxon>Hexapoda</taxon>
        <taxon>Insecta</taxon>
        <taxon>Pterygota</taxon>
        <taxon>Neoptera</taxon>
        <taxon>Endopterygota</taxon>
        <taxon>Hymenoptera</taxon>
        <taxon>Apocrita</taxon>
        <taxon>Proctotrupomorpha</taxon>
        <taxon>Chalcidoidea</taxon>
        <taxon>Trichogrammatidae</taxon>
        <taxon>Trichogramma</taxon>
    </lineage>
</organism>
<keyword evidence="4" id="KW-0716">Sensory transduction</keyword>
<feature type="region of interest" description="Disordered" evidence="17">
    <location>
        <begin position="1"/>
        <end position="62"/>
    </location>
</feature>
<evidence type="ECO:0000256" key="4">
    <source>
        <dbReference type="ARBA" id="ARBA00022606"/>
    </source>
</evidence>
<name>A0A6H5IFM3_9HYME</name>
<dbReference type="InterPro" id="IPR000276">
    <property type="entry name" value="GPCR_Rhodpsn"/>
</dbReference>
<dbReference type="Gene3D" id="1.20.1070.10">
    <property type="entry name" value="Rhodopsin 7-helix transmembrane proteins"/>
    <property type="match status" value="1"/>
</dbReference>
<evidence type="ECO:0000256" key="17">
    <source>
        <dbReference type="SAM" id="MobiDB-lite"/>
    </source>
</evidence>
<evidence type="ECO:0000256" key="7">
    <source>
        <dbReference type="ARBA" id="ARBA00022989"/>
    </source>
</evidence>
<evidence type="ECO:0000256" key="15">
    <source>
        <dbReference type="ARBA" id="ARBA00023305"/>
    </source>
</evidence>
<evidence type="ECO:0000256" key="16">
    <source>
        <dbReference type="RuleBase" id="RU000688"/>
    </source>
</evidence>
<gene>
    <name evidence="20" type="ORF">TBRA_LOCUS8801</name>
</gene>
<keyword evidence="5 16" id="KW-0812">Transmembrane</keyword>
<sequence length="1196" mass="134684">MKTSFRSSRSSQCCTIKTSFGSSSSSESCSSERSIGSSSSRESCSSERSIGSSSSESCSSQRLFGSISSSEYCLSEWSIQSISGSESCSSERSIHYLSTSRDSYYSSDRGSSRERRRADRESQRDSRRRPDHSSNSSKSERSYTPPREPTPPAATTGDAASTTRHDFSVAPRHLVSESEVRKVKKWGKVERKSHSFFMVSSGPVSSDFAYWSDVILRSINLFSCYPERSPIQVLTGLYSVYIRCSDENRSFKSDMNVECDTHSQNNHWINLGSESRPVSGSGTGERFLVAQRCSHSDFSRERKWLRRNVRGLGEVARRENDAESEGPTHWSSRQSIQGLNCVQVHTAGMENGKSRQKHPGVSTRASTQIGRFTGAPIYTNKRLCVTTTQLVYLFCSPSQPTTSSTRPRVRRQSTKAYKSKKKGPRSDLSTLEASAIEIIKKKQKTQNLIKYDPDFPFLNYLRSFLNMSTTPLCMVFESQQASASQAIMRRRSCDEILFMIFLVECGKMRATRISQMPNVQDHLLGWNIPQEHMELVHPHWRGFVAPGKYWHIGMALVYFMLLVMSFVGNGCVVWIFSTSKALRTPSNLFIINLAIFDLVMAVEIPMLIVNSFVERPVGWELGCDIYAALGSVSGIGSAITNAAIAYDRYRTISCPIDGRLNGKQAAVMIVFTWFWAMPFTVLPFAKIWGRYTTEGFLTTCSFDFLSDDQDTKVFVGAIFAWSYCIPMMFIVYFYSQLIKSVRRHEKMLREQAKKMNVKSLVSTGQDKERSTEMRIAKVAFTIFFLFVCAWTPYAVVTLISSFGNRELITPFSSMLPAVFAKTVSCLDPWVYAINHPRYRQELTKRCQWMGIHENEPSGGGQAEAVSVTTESPKLNSFRCLRVHMRRSFYVYANSRACTILRVSSRSAATAREQPSAQSDPRQCTVQSCALVALHIHQNAPPTTYNRELHVARRVKIRAAPVFGNRRPVAQIYQRVQRVSAQSTRRISLPYKKKRTVVARVSHRCSLLLKKAQERERSESLHYYMTLRDGCRAAAHITCGTWHYRHSARVLIRRYVCHDRDSAPGCSCASSCMFRLLPQATYTEGSNARLFAYTCAQAQACNMRVCVLEGTRAYSVDIELFQNVTLYTSSRAPVATVLCAHEHRRSGARVTKSKAPAASCTQRRTLCNERSFGYTTKLECALRLSHSVAAAAAAAAR</sequence>
<accession>A0A6H5IFM3</accession>
<feature type="region of interest" description="Disordered" evidence="17">
    <location>
        <begin position="101"/>
        <end position="162"/>
    </location>
</feature>
<dbReference type="PRINTS" id="PR00577">
    <property type="entry name" value="OPSINRH3RH4"/>
</dbReference>
<feature type="transmembrane region" description="Helical" evidence="18">
    <location>
        <begin position="665"/>
        <end position="685"/>
    </location>
</feature>
<dbReference type="GO" id="GO:0004930">
    <property type="term" value="F:G protein-coupled receptor activity"/>
    <property type="evidence" value="ECO:0007669"/>
    <property type="project" value="UniProtKB-KW"/>
</dbReference>
<dbReference type="InterPro" id="IPR001760">
    <property type="entry name" value="Opsin"/>
</dbReference>
<comment type="similarity">
    <text evidence="2 16">Belongs to the G-protein coupled receptor 1 family.</text>
</comment>
<keyword evidence="6" id="KW-0681">Retinal protein</keyword>
<evidence type="ECO:0000256" key="18">
    <source>
        <dbReference type="SAM" id="Phobius"/>
    </source>
</evidence>
<dbReference type="FunFam" id="1.20.1070.10:FF:000044">
    <property type="entry name" value="Opsin, ultraviolet-sensitive"/>
    <property type="match status" value="1"/>
</dbReference>
<evidence type="ECO:0000256" key="1">
    <source>
        <dbReference type="ARBA" id="ARBA00004141"/>
    </source>
</evidence>
<dbReference type="CDD" id="cd15079">
    <property type="entry name" value="7tmA_photoreceptors_insect"/>
    <property type="match status" value="1"/>
</dbReference>
<proteinExistence type="inferred from homology"/>
<evidence type="ECO:0000256" key="8">
    <source>
        <dbReference type="ARBA" id="ARBA00022991"/>
    </source>
</evidence>
<feature type="transmembrane region" description="Helical" evidence="18">
    <location>
        <begin position="588"/>
        <end position="613"/>
    </location>
</feature>
<dbReference type="GO" id="GO:0016020">
    <property type="term" value="C:membrane"/>
    <property type="evidence" value="ECO:0007669"/>
    <property type="project" value="UniProtKB-SubCell"/>
</dbReference>
<keyword evidence="13" id="KW-0325">Glycoprotein</keyword>
<evidence type="ECO:0000256" key="12">
    <source>
        <dbReference type="ARBA" id="ARBA00023170"/>
    </source>
</evidence>
<evidence type="ECO:0000313" key="21">
    <source>
        <dbReference type="Proteomes" id="UP000479190"/>
    </source>
</evidence>
<evidence type="ECO:0000256" key="6">
    <source>
        <dbReference type="ARBA" id="ARBA00022925"/>
    </source>
</evidence>
<evidence type="ECO:0000256" key="9">
    <source>
        <dbReference type="ARBA" id="ARBA00023040"/>
    </source>
</evidence>
<evidence type="ECO:0000256" key="10">
    <source>
        <dbReference type="ARBA" id="ARBA00023136"/>
    </source>
</evidence>
<dbReference type="PROSITE" id="PS50262">
    <property type="entry name" value="G_PROTEIN_RECEP_F1_2"/>
    <property type="match status" value="1"/>
</dbReference>
<evidence type="ECO:0000256" key="3">
    <source>
        <dbReference type="ARBA" id="ARBA00022543"/>
    </source>
</evidence>
<evidence type="ECO:0000313" key="20">
    <source>
        <dbReference type="EMBL" id="CAB0036962.1"/>
    </source>
</evidence>
<evidence type="ECO:0000256" key="2">
    <source>
        <dbReference type="ARBA" id="ARBA00010663"/>
    </source>
</evidence>
<keyword evidence="10 18" id="KW-0472">Membrane</keyword>
<dbReference type="GO" id="GO:0007602">
    <property type="term" value="P:phototransduction"/>
    <property type="evidence" value="ECO:0007669"/>
    <property type="project" value="UniProtKB-KW"/>
</dbReference>
<keyword evidence="15" id="KW-0844">Vision</keyword>
<feature type="transmembrane region" description="Helical" evidence="18">
    <location>
        <begin position="625"/>
        <end position="644"/>
    </location>
</feature>
<dbReference type="AlphaFoldDB" id="A0A6H5IFM3"/>
<dbReference type="InterPro" id="IPR027430">
    <property type="entry name" value="Retinal_BS"/>
</dbReference>
<dbReference type="PROSITE" id="PS00237">
    <property type="entry name" value="G_PROTEIN_RECEP_F1_1"/>
    <property type="match status" value="1"/>
</dbReference>
<feature type="domain" description="G-protein coupled receptors family 1 profile" evidence="19">
    <location>
        <begin position="568"/>
        <end position="831"/>
    </location>
</feature>
<dbReference type="EMBL" id="CADCXV010000839">
    <property type="protein sequence ID" value="CAB0036962.1"/>
    <property type="molecule type" value="Genomic_DNA"/>
</dbReference>
<feature type="compositionally biased region" description="Basic and acidic residues" evidence="17">
    <location>
        <begin position="110"/>
        <end position="125"/>
    </location>
</feature>
<dbReference type="PANTHER" id="PTHR24240">
    <property type="entry name" value="OPSIN"/>
    <property type="match status" value="1"/>
</dbReference>
<evidence type="ECO:0000259" key="19">
    <source>
        <dbReference type="PROSITE" id="PS50262"/>
    </source>
</evidence>
<dbReference type="PROSITE" id="PS00238">
    <property type="entry name" value="OPSIN"/>
    <property type="match status" value="1"/>
</dbReference>
<keyword evidence="14 16" id="KW-0807">Transducer</keyword>
<feature type="transmembrane region" description="Helical" evidence="18">
    <location>
        <begin position="778"/>
        <end position="803"/>
    </location>
</feature>
<dbReference type="GO" id="GO:0007601">
    <property type="term" value="P:visual perception"/>
    <property type="evidence" value="ECO:0007669"/>
    <property type="project" value="UniProtKB-KW"/>
</dbReference>
<keyword evidence="3" id="KW-0600">Photoreceptor protein</keyword>
<dbReference type="InterPro" id="IPR050125">
    <property type="entry name" value="GPCR_opsins"/>
</dbReference>
<keyword evidence="8" id="KW-0157">Chromophore</keyword>
<keyword evidence="11" id="KW-1015">Disulfide bond</keyword>
<keyword evidence="21" id="KW-1185">Reference proteome</keyword>
<dbReference type="PRINTS" id="PR00237">
    <property type="entry name" value="GPCRRHODOPSN"/>
</dbReference>
<dbReference type="SUPFAM" id="SSF81321">
    <property type="entry name" value="Family A G protein-coupled receptor-like"/>
    <property type="match status" value="1"/>
</dbReference>
<keyword evidence="12 16" id="KW-0675">Receptor</keyword>
<evidence type="ECO:0000256" key="11">
    <source>
        <dbReference type="ARBA" id="ARBA00023157"/>
    </source>
</evidence>
<feature type="transmembrane region" description="Helical" evidence="18">
    <location>
        <begin position="549"/>
        <end position="576"/>
    </location>
</feature>
<feature type="compositionally biased region" description="Low complexity" evidence="17">
    <location>
        <begin position="153"/>
        <end position="162"/>
    </location>
</feature>
<keyword evidence="9 16" id="KW-0297">G-protein coupled receptor</keyword>
<evidence type="ECO:0000256" key="13">
    <source>
        <dbReference type="ARBA" id="ARBA00023180"/>
    </source>
</evidence>
<feature type="compositionally biased region" description="Low complexity" evidence="17">
    <location>
        <begin position="21"/>
        <end position="60"/>
    </location>
</feature>
<dbReference type="Pfam" id="PF00001">
    <property type="entry name" value="7tm_1"/>
    <property type="match status" value="1"/>
</dbReference>
<protein>
    <recommendedName>
        <fullName evidence="19">G-protein coupled receptors family 1 profile domain-containing protein</fullName>
    </recommendedName>
</protein>
<dbReference type="Proteomes" id="UP000479190">
    <property type="component" value="Unassembled WGS sequence"/>
</dbReference>
<dbReference type="GO" id="GO:0009881">
    <property type="term" value="F:photoreceptor activity"/>
    <property type="evidence" value="ECO:0007669"/>
    <property type="project" value="UniProtKB-KW"/>
</dbReference>
<dbReference type="InterPro" id="IPR017452">
    <property type="entry name" value="GPCR_Rhodpsn_7TM"/>
</dbReference>
<evidence type="ECO:0000256" key="14">
    <source>
        <dbReference type="ARBA" id="ARBA00023224"/>
    </source>
</evidence>
<evidence type="ECO:0000256" key="5">
    <source>
        <dbReference type="ARBA" id="ARBA00022692"/>
    </source>
</evidence>
<reference evidence="20 21" key="1">
    <citation type="submission" date="2020-02" db="EMBL/GenBank/DDBJ databases">
        <authorList>
            <person name="Ferguson B K."/>
        </authorList>
    </citation>
    <scope>NUCLEOTIDE SEQUENCE [LARGE SCALE GENOMIC DNA]</scope>
</reference>
<feature type="compositionally biased region" description="Basic residues" evidence="17">
    <location>
        <begin position="407"/>
        <end position="423"/>
    </location>
</feature>
<keyword evidence="7 18" id="KW-1133">Transmembrane helix</keyword>